<gene>
    <name evidence="1" type="ORF">TIFTF001_003679</name>
</gene>
<accession>A0AA88CWF2</accession>
<reference evidence="1" key="1">
    <citation type="submission" date="2023-07" db="EMBL/GenBank/DDBJ databases">
        <title>draft genome sequence of fig (Ficus carica).</title>
        <authorList>
            <person name="Takahashi T."/>
            <person name="Nishimura K."/>
        </authorList>
    </citation>
    <scope>NUCLEOTIDE SEQUENCE</scope>
</reference>
<dbReference type="Proteomes" id="UP001187192">
    <property type="component" value="Unassembled WGS sequence"/>
</dbReference>
<comment type="caution">
    <text evidence="1">The sequence shown here is derived from an EMBL/GenBank/DDBJ whole genome shotgun (WGS) entry which is preliminary data.</text>
</comment>
<protein>
    <submittedName>
        <fullName evidence="1">Uncharacterized protein</fullName>
    </submittedName>
</protein>
<dbReference type="Gramene" id="FCD_00006777-RA">
    <property type="protein sequence ID" value="FCD_00006777-RA:cds"/>
    <property type="gene ID" value="FCD_00006777"/>
</dbReference>
<dbReference type="AlphaFoldDB" id="A0AA88CWF2"/>
<evidence type="ECO:0000313" key="2">
    <source>
        <dbReference type="Proteomes" id="UP001187192"/>
    </source>
</evidence>
<sequence>MTVVPVGFCDNGEVIVRSLGLKFERDCGQECHFPLLRGRSTVIVFRAGGFRATRYCRFFENSEISALLEFALEDGSRLCQNFKKIVGYLERSLKGNNGISAPLSQFYLFFCFC</sequence>
<evidence type="ECO:0000313" key="1">
    <source>
        <dbReference type="EMBL" id="GMN32472.1"/>
    </source>
</evidence>
<name>A0AA88CWF2_FICCA</name>
<keyword evidence="2" id="KW-1185">Reference proteome</keyword>
<organism evidence="1 2">
    <name type="scientific">Ficus carica</name>
    <name type="common">Common fig</name>
    <dbReference type="NCBI Taxonomy" id="3494"/>
    <lineage>
        <taxon>Eukaryota</taxon>
        <taxon>Viridiplantae</taxon>
        <taxon>Streptophyta</taxon>
        <taxon>Embryophyta</taxon>
        <taxon>Tracheophyta</taxon>
        <taxon>Spermatophyta</taxon>
        <taxon>Magnoliopsida</taxon>
        <taxon>eudicotyledons</taxon>
        <taxon>Gunneridae</taxon>
        <taxon>Pentapetalae</taxon>
        <taxon>rosids</taxon>
        <taxon>fabids</taxon>
        <taxon>Rosales</taxon>
        <taxon>Moraceae</taxon>
        <taxon>Ficeae</taxon>
        <taxon>Ficus</taxon>
    </lineage>
</organism>
<proteinExistence type="predicted"/>
<dbReference type="EMBL" id="BTGU01000003">
    <property type="protein sequence ID" value="GMN32472.1"/>
    <property type="molecule type" value="Genomic_DNA"/>
</dbReference>